<name>A0A8I1D844_RHOER</name>
<evidence type="ECO:0000313" key="3">
    <source>
        <dbReference type="Proteomes" id="UP000627573"/>
    </source>
</evidence>
<sequence length="315" mass="34704">MGTSFHGPNPWPHITRAIRTRGPRYAAVPYLGHLAPELLPLRSGDLLIVNASTAAIRTHATSPAVLAHYLSKDVRILSSSTLHAKVIVTNQRAVIGSPNASENSTFTHEAVVISDDPQVVADSRAFINNIDETTAVDQIFIDNAAREWAIGRAVPIPGITGRMQNPDNDFLPTPTNRVFIRQDSDHENRSSVRIAAVKQTSTKHLSVNPSVRYRLETLRLGKPSSMARGDVVIRISTDNDLLLPPAAVISNQDRIPDSPSQFQCFLRVRNDLLPLPVADAERYLVDVGYPSAQLRSNHYVRSLSLRAELLALWNL</sequence>
<dbReference type="GO" id="GO:0003824">
    <property type="term" value="F:catalytic activity"/>
    <property type="evidence" value="ECO:0007669"/>
    <property type="project" value="InterPro"/>
</dbReference>
<feature type="domain" description="PLD phosphodiesterase" evidence="1">
    <location>
        <begin position="78"/>
        <end position="104"/>
    </location>
</feature>
<organism evidence="2 3">
    <name type="scientific">Rhodococcus erythropolis</name>
    <name type="common">Arthrobacter picolinophilus</name>
    <dbReference type="NCBI Taxonomy" id="1833"/>
    <lineage>
        <taxon>Bacteria</taxon>
        <taxon>Bacillati</taxon>
        <taxon>Actinomycetota</taxon>
        <taxon>Actinomycetes</taxon>
        <taxon>Mycobacteriales</taxon>
        <taxon>Nocardiaceae</taxon>
        <taxon>Rhodococcus</taxon>
        <taxon>Rhodococcus erythropolis group</taxon>
    </lineage>
</organism>
<dbReference type="EMBL" id="JAECSB010000060">
    <property type="protein sequence ID" value="MBH5144344.1"/>
    <property type="molecule type" value="Genomic_DNA"/>
</dbReference>
<dbReference type="Gene3D" id="3.30.870.10">
    <property type="entry name" value="Endonuclease Chain A"/>
    <property type="match status" value="1"/>
</dbReference>
<reference evidence="2 3" key="1">
    <citation type="submission" date="2020-12" db="EMBL/GenBank/DDBJ databases">
        <title>Draft genome sequence of furan degrading bacterial strain FUR100.</title>
        <authorList>
            <person name="Woiski C."/>
        </authorList>
    </citation>
    <scope>NUCLEOTIDE SEQUENCE [LARGE SCALE GENOMIC DNA]</scope>
    <source>
        <strain evidence="2 3">FUR100</strain>
    </source>
</reference>
<protein>
    <submittedName>
        <fullName evidence="2">Phospholipase D family protein</fullName>
    </submittedName>
</protein>
<dbReference type="InterPro" id="IPR001736">
    <property type="entry name" value="PLipase_D/transphosphatidylase"/>
</dbReference>
<dbReference type="SUPFAM" id="SSF56024">
    <property type="entry name" value="Phospholipase D/nuclease"/>
    <property type="match status" value="1"/>
</dbReference>
<accession>A0A8I1D844</accession>
<dbReference type="PROSITE" id="PS50035">
    <property type="entry name" value="PLD"/>
    <property type="match status" value="1"/>
</dbReference>
<comment type="caution">
    <text evidence="2">The sequence shown here is derived from an EMBL/GenBank/DDBJ whole genome shotgun (WGS) entry which is preliminary data.</text>
</comment>
<dbReference type="Proteomes" id="UP000627573">
    <property type="component" value="Unassembled WGS sequence"/>
</dbReference>
<dbReference type="CDD" id="cd09117">
    <property type="entry name" value="PLDc_Bfil_DEXD_like"/>
    <property type="match status" value="1"/>
</dbReference>
<gene>
    <name evidence="2" type="ORF">I3517_17155</name>
</gene>
<dbReference type="AlphaFoldDB" id="A0A8I1D844"/>
<proteinExistence type="predicted"/>
<dbReference type="GO" id="GO:0006793">
    <property type="term" value="P:phosphorus metabolic process"/>
    <property type="evidence" value="ECO:0007669"/>
    <property type="project" value="UniProtKB-ARBA"/>
</dbReference>
<evidence type="ECO:0000259" key="1">
    <source>
        <dbReference type="PROSITE" id="PS50035"/>
    </source>
</evidence>
<dbReference type="RefSeq" id="WP_197941307.1">
    <property type="nucleotide sequence ID" value="NZ_JAECSB010000060.1"/>
</dbReference>
<evidence type="ECO:0000313" key="2">
    <source>
        <dbReference type="EMBL" id="MBH5144344.1"/>
    </source>
</evidence>
<keyword evidence="3" id="KW-1185">Reference proteome</keyword>